<feature type="domain" description="ABC-three component systems C-terminal" evidence="1">
    <location>
        <begin position="233"/>
        <end position="397"/>
    </location>
</feature>
<evidence type="ECO:0000313" key="3">
    <source>
        <dbReference type="Proteomes" id="UP000185841"/>
    </source>
</evidence>
<gene>
    <name evidence="2" type="ORF">SAMN05878282_109108</name>
</gene>
<evidence type="ECO:0000259" key="1">
    <source>
        <dbReference type="Pfam" id="PF20395"/>
    </source>
</evidence>
<name>A0A1N6WC72_AQUAC</name>
<organism evidence="2 3">
    <name type="scientific">Aquipseudomonas alcaligenes</name>
    <name type="common">Pseudomonas alcaligenes</name>
    <dbReference type="NCBI Taxonomy" id="43263"/>
    <lineage>
        <taxon>Bacteria</taxon>
        <taxon>Pseudomonadati</taxon>
        <taxon>Pseudomonadota</taxon>
        <taxon>Gammaproteobacteria</taxon>
        <taxon>Pseudomonadales</taxon>
        <taxon>Pseudomonadaceae</taxon>
        <taxon>Aquipseudomonas</taxon>
    </lineage>
</organism>
<accession>A0A1N6WC72</accession>
<sequence>MRVNGGWCWIHEPNGTTHCIAYLKNHLEQAVEAVQIPDLQLGGKFLHLRFADLDLLPLICADLLQPAALYPASPQARMQRMLRNLVADRPTLVVGSLLQIGFNHNWATAIDSVLNTVLAGRSGLVALCNVAHDVPVADEIRDKWRSLTGVFAPYHTIAHGQANLPAVRALNAQGIAGAVVRQTHPSVTAGMVAWQPYNPVNGKFVWRGNMVSPISAQGISAPIVAAPSMAACEIARFLRRYPVDPGTAPRVAAGTSEISEQLLRPSPPIPETLLTSTLNGTLLKDRVDPDQIDSVEVISALKPGLHALATLKSIDGIEWQANPRMAGQLRIDAQDRHLLVWRSATGSPGVMRRDLAAWMLSGGEHPHLVVLGSTPLGDLRDGEIKDDRRDDISVAPTVDTDLGVGGSLASFAGDITAAKGMRRVAGLGLSQVAQVYADYDAAEDNERVTTLLARIGAFFQEGIE</sequence>
<dbReference type="AlphaFoldDB" id="A0A1N6WC72"/>
<dbReference type="InterPro" id="IPR046870">
    <property type="entry name" value="ABC-3C_CTD3"/>
</dbReference>
<evidence type="ECO:0000313" key="2">
    <source>
        <dbReference type="EMBL" id="SIQ87684.1"/>
    </source>
</evidence>
<dbReference type="Pfam" id="PF20395">
    <property type="entry name" value="CTD3"/>
    <property type="match status" value="1"/>
</dbReference>
<proteinExistence type="predicted"/>
<protein>
    <recommendedName>
        <fullName evidence="1">ABC-three component systems C-terminal domain-containing protein</fullName>
    </recommendedName>
</protein>
<dbReference type="EMBL" id="FTMP01000009">
    <property type="protein sequence ID" value="SIQ87684.1"/>
    <property type="molecule type" value="Genomic_DNA"/>
</dbReference>
<reference evidence="2 3" key="1">
    <citation type="submission" date="2017-01" db="EMBL/GenBank/DDBJ databases">
        <authorList>
            <person name="Mah S.A."/>
            <person name="Swanson W.J."/>
            <person name="Moy G.W."/>
            <person name="Vacquier V.D."/>
        </authorList>
    </citation>
    <scope>NUCLEOTIDE SEQUENCE [LARGE SCALE GENOMIC DNA]</scope>
    <source>
        <strain evidence="2 3">RU36E</strain>
    </source>
</reference>
<dbReference type="Proteomes" id="UP000185841">
    <property type="component" value="Unassembled WGS sequence"/>
</dbReference>